<dbReference type="Gene3D" id="3.40.50.300">
    <property type="entry name" value="P-loop containing nucleotide triphosphate hydrolases"/>
    <property type="match status" value="1"/>
</dbReference>
<keyword evidence="3 5" id="KW-0067">ATP-binding</keyword>
<evidence type="ECO:0000256" key="2">
    <source>
        <dbReference type="ARBA" id="ARBA00022741"/>
    </source>
</evidence>
<organism evidence="5 6">
    <name type="scientific">Niastella vici</name>
    <dbReference type="NCBI Taxonomy" id="1703345"/>
    <lineage>
        <taxon>Bacteria</taxon>
        <taxon>Pseudomonadati</taxon>
        <taxon>Bacteroidota</taxon>
        <taxon>Chitinophagia</taxon>
        <taxon>Chitinophagales</taxon>
        <taxon>Chitinophagaceae</taxon>
        <taxon>Niastella</taxon>
    </lineage>
</organism>
<name>A0A1V9FYG7_9BACT</name>
<keyword evidence="2" id="KW-0547">Nucleotide-binding</keyword>
<keyword evidence="6" id="KW-1185">Reference proteome</keyword>
<evidence type="ECO:0000259" key="4">
    <source>
        <dbReference type="SMART" id="SM00382"/>
    </source>
</evidence>
<dbReference type="SMART" id="SM00382">
    <property type="entry name" value="AAA"/>
    <property type="match status" value="1"/>
</dbReference>
<comment type="caution">
    <text evidence="5">The sequence shown here is derived from an EMBL/GenBank/DDBJ whole genome shotgun (WGS) entry which is preliminary data.</text>
</comment>
<evidence type="ECO:0000313" key="6">
    <source>
        <dbReference type="Proteomes" id="UP000192796"/>
    </source>
</evidence>
<gene>
    <name evidence="5" type="ORF">A3860_25920</name>
</gene>
<evidence type="ECO:0000256" key="1">
    <source>
        <dbReference type="ARBA" id="ARBA00008059"/>
    </source>
</evidence>
<dbReference type="PANTHER" id="PTHR30050">
    <property type="entry name" value="CHROMOSOMAL REPLICATION INITIATOR PROTEIN DNAA"/>
    <property type="match status" value="1"/>
</dbReference>
<feature type="domain" description="AAA+ ATPase" evidence="4">
    <location>
        <begin position="99"/>
        <end position="232"/>
    </location>
</feature>
<dbReference type="InterPro" id="IPR028350">
    <property type="entry name" value="DNAC/IstB-like"/>
</dbReference>
<dbReference type="AlphaFoldDB" id="A0A1V9FYG7"/>
<dbReference type="STRING" id="1703345.A3860_25920"/>
<protein>
    <submittedName>
        <fullName evidence="5">ATP-binding protein</fullName>
    </submittedName>
</protein>
<dbReference type="RefSeq" id="WP_081148050.1">
    <property type="nucleotide sequence ID" value="NZ_LVYD01000046.1"/>
</dbReference>
<dbReference type="CDD" id="cd00009">
    <property type="entry name" value="AAA"/>
    <property type="match status" value="1"/>
</dbReference>
<dbReference type="PIRSF" id="PIRSF003073">
    <property type="entry name" value="DNAC_TnpB_IstB"/>
    <property type="match status" value="1"/>
</dbReference>
<dbReference type="SUPFAM" id="SSF52540">
    <property type="entry name" value="P-loop containing nucleoside triphosphate hydrolases"/>
    <property type="match status" value="1"/>
</dbReference>
<reference evidence="5 6" key="1">
    <citation type="submission" date="2016-03" db="EMBL/GenBank/DDBJ databases">
        <title>Niastella vici sp. nov., isolated from farmland soil.</title>
        <authorList>
            <person name="Chen L."/>
            <person name="Wang D."/>
            <person name="Yang S."/>
            <person name="Wang G."/>
        </authorList>
    </citation>
    <scope>NUCLEOTIDE SEQUENCE [LARGE SCALE GENOMIC DNA]</scope>
    <source>
        <strain evidence="5 6">DJ57</strain>
    </source>
</reference>
<dbReference type="InterPro" id="IPR047661">
    <property type="entry name" value="IstB"/>
</dbReference>
<dbReference type="InterPro" id="IPR003593">
    <property type="entry name" value="AAA+_ATPase"/>
</dbReference>
<proteinExistence type="inferred from homology"/>
<dbReference type="EMBL" id="LVYD01000046">
    <property type="protein sequence ID" value="OQP63328.1"/>
    <property type="molecule type" value="Genomic_DNA"/>
</dbReference>
<dbReference type="OrthoDB" id="8064373at2"/>
<comment type="similarity">
    <text evidence="1">Belongs to the IS21/IS1162 putative ATP-binding protein family.</text>
</comment>
<dbReference type="PANTHER" id="PTHR30050:SF4">
    <property type="entry name" value="ATP-BINDING PROTEIN RV3427C IN INSERTION SEQUENCE-RELATED"/>
    <property type="match status" value="1"/>
</dbReference>
<dbReference type="Pfam" id="PF01695">
    <property type="entry name" value="IstB_IS21"/>
    <property type="match status" value="1"/>
</dbReference>
<sequence length="251" mass="28849">MNIKNRIASHCKYLRLNAIGEKIQSLADNASHEGISYLDFAARMLDVEIEHRQDREMLNKIRIARLPVNHDLKQYDCTAVEGMPVSRLEQLKELTWLDQNFSLVIMGPNGIGKTMLAAGLCYHAIEAGYRAYFRTMEDIMTILKTKGISKIAMTDYRRLCKAHFIVIDDIMMISIARNEANAFFHFINALHEKVSFVITTNKSPKEWVETIGDEVITTSILDRLLYRCEIIKLSGESYRLKNRKTIFGKAK</sequence>
<dbReference type="GO" id="GO:0005524">
    <property type="term" value="F:ATP binding"/>
    <property type="evidence" value="ECO:0007669"/>
    <property type="project" value="UniProtKB-KW"/>
</dbReference>
<accession>A0A1V9FYG7</accession>
<dbReference type="Proteomes" id="UP000192796">
    <property type="component" value="Unassembled WGS sequence"/>
</dbReference>
<dbReference type="GO" id="GO:0006260">
    <property type="term" value="P:DNA replication"/>
    <property type="evidence" value="ECO:0007669"/>
    <property type="project" value="TreeGrafter"/>
</dbReference>
<dbReference type="InterPro" id="IPR002611">
    <property type="entry name" value="IstB_ATP-bd"/>
</dbReference>
<evidence type="ECO:0000256" key="3">
    <source>
        <dbReference type="ARBA" id="ARBA00022840"/>
    </source>
</evidence>
<evidence type="ECO:0000313" key="5">
    <source>
        <dbReference type="EMBL" id="OQP63328.1"/>
    </source>
</evidence>
<dbReference type="InterPro" id="IPR027417">
    <property type="entry name" value="P-loop_NTPase"/>
</dbReference>
<dbReference type="NCBIfam" id="NF038214">
    <property type="entry name" value="IS21_help_AAA"/>
    <property type="match status" value="1"/>
</dbReference>